<feature type="coiled-coil region" evidence="6">
    <location>
        <begin position="581"/>
        <end position="643"/>
    </location>
</feature>
<evidence type="ECO:0000256" key="2">
    <source>
        <dbReference type="ARBA" id="ARBA00022741"/>
    </source>
</evidence>
<dbReference type="EMBL" id="CP147407">
    <property type="protein sequence ID" value="WXB96671.1"/>
    <property type="molecule type" value="Genomic_DNA"/>
</dbReference>
<protein>
    <submittedName>
        <fullName evidence="9">Dynamin family protein</fullName>
    </submittedName>
</protein>
<dbReference type="Gene3D" id="3.40.50.300">
    <property type="entry name" value="P-loop containing nucleotide triphosphate hydrolases"/>
    <property type="match status" value="1"/>
</dbReference>
<keyword evidence="10" id="KW-1185">Reference proteome</keyword>
<keyword evidence="5 7" id="KW-0472">Membrane</keyword>
<dbReference type="SUPFAM" id="SSF52540">
    <property type="entry name" value="P-loop containing nucleoside triphosphate hydrolases"/>
    <property type="match status" value="1"/>
</dbReference>
<keyword evidence="3" id="KW-0378">Hydrolase</keyword>
<dbReference type="RefSeq" id="WP_338778791.1">
    <property type="nucleotide sequence ID" value="NZ_CP147407.1"/>
</dbReference>
<name>A0ABZ2NFV5_9BACI</name>
<keyword evidence="7" id="KW-0812">Transmembrane</keyword>
<evidence type="ECO:0000313" key="9">
    <source>
        <dbReference type="EMBL" id="WXB96671.1"/>
    </source>
</evidence>
<evidence type="ECO:0000256" key="7">
    <source>
        <dbReference type="SAM" id="Phobius"/>
    </source>
</evidence>
<keyword evidence="6" id="KW-0175">Coiled coil</keyword>
<dbReference type="InterPro" id="IPR027417">
    <property type="entry name" value="P-loop_NTPase"/>
</dbReference>
<dbReference type="InterPro" id="IPR027094">
    <property type="entry name" value="Mitofusin_fam"/>
</dbReference>
<dbReference type="Proteomes" id="UP001377337">
    <property type="component" value="Chromosome"/>
</dbReference>
<evidence type="ECO:0000256" key="1">
    <source>
        <dbReference type="ARBA" id="ARBA00004370"/>
    </source>
</evidence>
<dbReference type="PANTHER" id="PTHR10465">
    <property type="entry name" value="TRANSMEMBRANE GTPASE FZO1"/>
    <property type="match status" value="1"/>
</dbReference>
<sequence>MSFSLDYYTDKKEQLLVQLNKLQAVLKDMGNSSDLEKLQEARNQVLQEQFQVVVVGEFSRGKSTFINALLGKKLLPSSAKPTTTLLNTITYSEEPYIKLHFYNKPSEEINEEAFKQLVAAKDPILGDIQSQKAYEQQIELFKSIEYAEIGQPLSFCKDHVKIIDTPGTNDLDPAREQLTNGIIPQSDVAILLLSAIKILSESEMSFLKDRILESDIQKIFIVVNQKDLLSSSEEIEKVYNYAYKNLKDTLVEPKIYMVAAKDALNARRVANGEVLVSKRGKPIHSKPIEESGFLELESALSDFLQFERGAAKLQKILQRTDKLITYVLEKRIDFEYRSLNQKIDGLHSKVQTFRPRLEKVRITGKEALKKIVIELNKEESKFNKWYEEELNRITLKALDTFDKNQYLDIEEITGKIEKAIAPMQRNLHEEKKMKMSNTAKSVIQEMSKQLNNEWFRLEGDLLNLGSFGELSNEMVSVEFMLEKESNYSIFDDIFNELDHAWGNSTSFIGKLTIGAGYVATAALNIASFLIGSTWSWLTGENKQTKFRRKLSSQMESTESQRRLQFKGEWEGMVNSIYKKYQKIVNENVQQVEGQLNKLIENSMLEEKDLELEIEFLNQKESVLNQIKSNLGSLNQDLLNTQKEKAGAVS</sequence>
<evidence type="ECO:0000256" key="3">
    <source>
        <dbReference type="ARBA" id="ARBA00022801"/>
    </source>
</evidence>
<proteinExistence type="predicted"/>
<keyword evidence="4" id="KW-0342">GTP-binding</keyword>
<evidence type="ECO:0000259" key="8">
    <source>
        <dbReference type="Pfam" id="PF00350"/>
    </source>
</evidence>
<feature type="transmembrane region" description="Helical" evidence="7">
    <location>
        <begin position="514"/>
        <end position="537"/>
    </location>
</feature>
<evidence type="ECO:0000256" key="5">
    <source>
        <dbReference type="ARBA" id="ARBA00023136"/>
    </source>
</evidence>
<evidence type="ECO:0000256" key="6">
    <source>
        <dbReference type="SAM" id="Coils"/>
    </source>
</evidence>
<evidence type="ECO:0000256" key="4">
    <source>
        <dbReference type="ARBA" id="ARBA00023134"/>
    </source>
</evidence>
<dbReference type="CDD" id="cd09912">
    <property type="entry name" value="DLP_2"/>
    <property type="match status" value="1"/>
</dbReference>
<evidence type="ECO:0000313" key="10">
    <source>
        <dbReference type="Proteomes" id="UP001377337"/>
    </source>
</evidence>
<dbReference type="InterPro" id="IPR045063">
    <property type="entry name" value="Dynamin_N"/>
</dbReference>
<keyword evidence="2" id="KW-0547">Nucleotide-binding</keyword>
<reference evidence="9 10" key="1">
    <citation type="submission" date="2024-02" db="EMBL/GenBank/DDBJ databases">
        <title>Seven novel Bacillus-like species.</title>
        <authorList>
            <person name="Liu G."/>
        </authorList>
    </citation>
    <scope>NUCLEOTIDE SEQUENCE [LARGE SCALE GENOMIC DNA]</scope>
    <source>
        <strain evidence="9 10">FJAT-52054</strain>
    </source>
</reference>
<comment type="subcellular location">
    <subcellularLocation>
        <location evidence="1">Membrane</location>
    </subcellularLocation>
</comment>
<keyword evidence="7" id="KW-1133">Transmembrane helix</keyword>
<dbReference type="PANTHER" id="PTHR10465:SF0">
    <property type="entry name" value="SARCALUMENIN"/>
    <property type="match status" value="1"/>
</dbReference>
<organism evidence="9 10">
    <name type="scientific">Metabacillus sediminis</name>
    <dbReference type="NCBI Taxonomy" id="3117746"/>
    <lineage>
        <taxon>Bacteria</taxon>
        <taxon>Bacillati</taxon>
        <taxon>Bacillota</taxon>
        <taxon>Bacilli</taxon>
        <taxon>Bacillales</taxon>
        <taxon>Bacillaceae</taxon>
        <taxon>Metabacillus</taxon>
    </lineage>
</organism>
<feature type="domain" description="Dynamin N-terminal" evidence="8">
    <location>
        <begin position="52"/>
        <end position="226"/>
    </location>
</feature>
<dbReference type="Pfam" id="PF00350">
    <property type="entry name" value="Dynamin_N"/>
    <property type="match status" value="1"/>
</dbReference>
<accession>A0ABZ2NFV5</accession>
<gene>
    <name evidence="9" type="ORF">WCV65_19390</name>
</gene>